<protein>
    <submittedName>
        <fullName evidence="1">Uncharacterized protein</fullName>
    </submittedName>
</protein>
<evidence type="ECO:0000313" key="2">
    <source>
        <dbReference type="Proteomes" id="UP000821845"/>
    </source>
</evidence>
<gene>
    <name evidence="1" type="ORF">HPB50_016445</name>
</gene>
<organism evidence="1 2">
    <name type="scientific">Hyalomma asiaticum</name>
    <name type="common">Tick</name>
    <dbReference type="NCBI Taxonomy" id="266040"/>
    <lineage>
        <taxon>Eukaryota</taxon>
        <taxon>Metazoa</taxon>
        <taxon>Ecdysozoa</taxon>
        <taxon>Arthropoda</taxon>
        <taxon>Chelicerata</taxon>
        <taxon>Arachnida</taxon>
        <taxon>Acari</taxon>
        <taxon>Parasitiformes</taxon>
        <taxon>Ixodida</taxon>
        <taxon>Ixodoidea</taxon>
        <taxon>Ixodidae</taxon>
        <taxon>Hyalomminae</taxon>
        <taxon>Hyalomma</taxon>
    </lineage>
</organism>
<keyword evidence="2" id="KW-1185">Reference proteome</keyword>
<dbReference type="EMBL" id="CM023483">
    <property type="protein sequence ID" value="KAH6936385.1"/>
    <property type="molecule type" value="Genomic_DNA"/>
</dbReference>
<name>A0ACB7SNX8_HYAAI</name>
<comment type="caution">
    <text evidence="1">The sequence shown here is derived from an EMBL/GenBank/DDBJ whole genome shotgun (WGS) entry which is preliminary data.</text>
</comment>
<dbReference type="Proteomes" id="UP000821845">
    <property type="component" value="Chromosome 3"/>
</dbReference>
<proteinExistence type="predicted"/>
<reference evidence="1" key="1">
    <citation type="submission" date="2020-05" db="EMBL/GenBank/DDBJ databases">
        <title>Large-scale comparative analyses of tick genomes elucidate their genetic diversity and vector capacities.</title>
        <authorList>
            <person name="Jia N."/>
            <person name="Wang J."/>
            <person name="Shi W."/>
            <person name="Du L."/>
            <person name="Sun Y."/>
            <person name="Zhan W."/>
            <person name="Jiang J."/>
            <person name="Wang Q."/>
            <person name="Zhang B."/>
            <person name="Ji P."/>
            <person name="Sakyi L.B."/>
            <person name="Cui X."/>
            <person name="Yuan T."/>
            <person name="Jiang B."/>
            <person name="Yang W."/>
            <person name="Lam T.T.-Y."/>
            <person name="Chang Q."/>
            <person name="Ding S."/>
            <person name="Wang X."/>
            <person name="Zhu J."/>
            <person name="Ruan X."/>
            <person name="Zhao L."/>
            <person name="Wei J."/>
            <person name="Que T."/>
            <person name="Du C."/>
            <person name="Cheng J."/>
            <person name="Dai P."/>
            <person name="Han X."/>
            <person name="Huang E."/>
            <person name="Gao Y."/>
            <person name="Liu J."/>
            <person name="Shao H."/>
            <person name="Ye R."/>
            <person name="Li L."/>
            <person name="Wei W."/>
            <person name="Wang X."/>
            <person name="Wang C."/>
            <person name="Yang T."/>
            <person name="Huo Q."/>
            <person name="Li W."/>
            <person name="Guo W."/>
            <person name="Chen H."/>
            <person name="Zhou L."/>
            <person name="Ni X."/>
            <person name="Tian J."/>
            <person name="Zhou Y."/>
            <person name="Sheng Y."/>
            <person name="Liu T."/>
            <person name="Pan Y."/>
            <person name="Xia L."/>
            <person name="Li J."/>
            <person name="Zhao F."/>
            <person name="Cao W."/>
        </authorList>
    </citation>
    <scope>NUCLEOTIDE SEQUENCE</scope>
    <source>
        <strain evidence="1">Hyas-2018</strain>
    </source>
</reference>
<sequence>MDGGKGRRRPFRYPALEGKSFAARNRLPGRPAGRSPLLRGPPPSLGSQRHRKRAVCGDKEDERRGRSGGAAIIPIIKKKRSPDRRDRTEKREMRVWVEAAAADGRLAAVRDGVPRDVVTLQGRPGLAGGGCVRMTRGRGWRELRGERGGVGECVLFRLSGGRGLSSGESARHRAVSSLLRSSLWDRSSDASYVRARHVVCHTPDTAIREEAG</sequence>
<evidence type="ECO:0000313" key="1">
    <source>
        <dbReference type="EMBL" id="KAH6936385.1"/>
    </source>
</evidence>
<accession>A0ACB7SNX8</accession>